<keyword evidence="1" id="KW-0472">Membrane</keyword>
<sequence length="175" mass="20046">MKNFIQKKFLKWKYSDDTMYLTARKSVRIGIGLLLLVVGIFIIFQVFPKHDYKYSSIDSTPKEAMSKLESSNQKDLTLVLYRDDCKYCQKVEKPLVKKISGLKKELRKNVVVMNVNEMSTNELKSFKNMIPAILVEGDKIPTPLVANLKLKSKNEITVLSKSETGELSEISNLIH</sequence>
<evidence type="ECO:0000256" key="1">
    <source>
        <dbReference type="SAM" id="Phobius"/>
    </source>
</evidence>
<evidence type="ECO:0000313" key="2">
    <source>
        <dbReference type="EMBL" id="KSU06385.1"/>
    </source>
</evidence>
<protein>
    <recommendedName>
        <fullName evidence="4">Thioredoxin domain-containing protein</fullName>
    </recommendedName>
</protein>
<dbReference type="Gene3D" id="3.40.30.10">
    <property type="entry name" value="Glutaredoxin"/>
    <property type="match status" value="1"/>
</dbReference>
<proteinExistence type="predicted"/>
<evidence type="ECO:0000313" key="3">
    <source>
        <dbReference type="Proteomes" id="UP000054230"/>
    </source>
</evidence>
<gene>
    <name evidence="2" type="ORF">LMG8520_2087</name>
</gene>
<accession>A0A0V8CZU7</accession>
<dbReference type="Proteomes" id="UP000054230">
    <property type="component" value="Unassembled WGS sequence"/>
</dbReference>
<name>A0A0V8CZU7_LACLL</name>
<evidence type="ECO:0008006" key="4">
    <source>
        <dbReference type="Google" id="ProtNLM"/>
    </source>
</evidence>
<reference evidence="3" key="1">
    <citation type="submission" date="2015-10" db="EMBL/GenBank/DDBJ databases">
        <title>Draft Genome Sequences of 11 Lactococcus lactis subspecies cremoris strains.</title>
        <authorList>
            <person name="Wels M."/>
            <person name="Backus L."/>
            <person name="Boekhorst J."/>
            <person name="Dijkstra A."/>
            <person name="Beerthuizen M."/>
            <person name="Kelly W."/>
            <person name="Siezen R."/>
            <person name="Bachmann H."/>
            <person name="Van Hijum S."/>
        </authorList>
    </citation>
    <scope>NUCLEOTIDE SEQUENCE [LARGE SCALE GENOMIC DNA]</scope>
    <source>
        <strain evidence="3">LMG8520</strain>
    </source>
</reference>
<dbReference type="EMBL" id="LKLP01000109">
    <property type="protein sequence ID" value="KSU06385.1"/>
    <property type="molecule type" value="Genomic_DNA"/>
</dbReference>
<organism evidence="2 3">
    <name type="scientific">Lactococcus lactis subsp. lactis</name>
    <name type="common">Streptococcus lactis</name>
    <dbReference type="NCBI Taxonomy" id="1360"/>
    <lineage>
        <taxon>Bacteria</taxon>
        <taxon>Bacillati</taxon>
        <taxon>Bacillota</taxon>
        <taxon>Bacilli</taxon>
        <taxon>Lactobacillales</taxon>
        <taxon>Streptococcaceae</taxon>
        <taxon>Lactococcus</taxon>
    </lineage>
</organism>
<dbReference type="RefSeq" id="WP_058210253.1">
    <property type="nucleotide sequence ID" value="NZ_LKLP01000109.1"/>
</dbReference>
<keyword evidence="1" id="KW-0812">Transmembrane</keyword>
<dbReference type="AlphaFoldDB" id="A0A0V8CZU7"/>
<feature type="transmembrane region" description="Helical" evidence="1">
    <location>
        <begin position="29"/>
        <end position="47"/>
    </location>
</feature>
<keyword evidence="1" id="KW-1133">Transmembrane helix</keyword>
<comment type="caution">
    <text evidence="2">The sequence shown here is derived from an EMBL/GenBank/DDBJ whole genome shotgun (WGS) entry which is preliminary data.</text>
</comment>
<dbReference type="PATRIC" id="fig|1360.106.peg.2198"/>